<feature type="disulfide bond" evidence="4">
    <location>
        <begin position="207"/>
        <end position="216"/>
    </location>
</feature>
<sequence>MRADNSTISSTVEPSTATSNATSDSSDEDVYITAFIESPSFDAWRWKQPNHMNNKAVSSRNYLNRTSPHCSNHGFFEFGKCRCLYPYTGLKCTDFACEHGLSVGARYDPQSPIFNKKCICDDDWSGDLCNIPIADQCNGKGQYVKGLCVCLDYYFGNRCQYVGKCDHGKLSEGQCTCEYGWEGDTCNEIVCHHGYTTPELNHSSCVCPPRHTGQFCDECKLTGIHVLPFPNCTEEHVPSPATISRQKTRGQIMNRLIFISIAAGVLLMLLFVMWILRWGRRRTSSTVDLDSHNGGSLPAIDDMEAPDIRLLVRKKNSVTITRDGFHDYRFVV</sequence>
<reference evidence="8" key="1">
    <citation type="journal article" date="2013" name="Genetics">
        <title>The draft genome and transcriptome of Panagrellus redivivus are shaped by the harsh demands of a free-living lifestyle.</title>
        <authorList>
            <person name="Srinivasan J."/>
            <person name="Dillman A.R."/>
            <person name="Macchietto M.G."/>
            <person name="Heikkinen L."/>
            <person name="Lakso M."/>
            <person name="Fracchia K.M."/>
            <person name="Antoshechkin I."/>
            <person name="Mortazavi A."/>
            <person name="Wong G."/>
            <person name="Sternberg P.W."/>
        </authorList>
    </citation>
    <scope>NUCLEOTIDE SEQUENCE [LARGE SCALE GENOMIC DNA]</scope>
    <source>
        <strain evidence="8">MT8872</strain>
    </source>
</reference>
<keyword evidence="8" id="KW-1185">Reference proteome</keyword>
<dbReference type="GO" id="GO:0042803">
    <property type="term" value="F:protein homodimerization activity"/>
    <property type="evidence" value="ECO:0007669"/>
    <property type="project" value="TreeGrafter"/>
</dbReference>
<evidence type="ECO:0000313" key="8">
    <source>
        <dbReference type="Proteomes" id="UP000492821"/>
    </source>
</evidence>
<dbReference type="AlphaFoldDB" id="A0A7E4VSY7"/>
<dbReference type="InterPro" id="IPR051216">
    <property type="entry name" value="Teneurin"/>
</dbReference>
<reference evidence="9" key="2">
    <citation type="submission" date="2020-10" db="UniProtKB">
        <authorList>
            <consortium name="WormBaseParasite"/>
        </authorList>
    </citation>
    <scope>IDENTIFICATION</scope>
</reference>
<accession>A0A7E4VSY7</accession>
<protein>
    <submittedName>
        <fullName evidence="9">EGF-like domain-containing protein</fullName>
    </submittedName>
</protein>
<dbReference type="GO" id="GO:0007157">
    <property type="term" value="P:heterophilic cell-cell adhesion via plasma membrane cell adhesion molecules"/>
    <property type="evidence" value="ECO:0007669"/>
    <property type="project" value="TreeGrafter"/>
</dbReference>
<feature type="compositionally biased region" description="Polar residues" evidence="5">
    <location>
        <begin position="1"/>
        <end position="14"/>
    </location>
</feature>
<evidence type="ECO:0000256" key="3">
    <source>
        <dbReference type="ARBA" id="ARBA00023157"/>
    </source>
</evidence>
<dbReference type="Proteomes" id="UP000492821">
    <property type="component" value="Unassembled WGS sequence"/>
</dbReference>
<keyword evidence="6" id="KW-0472">Membrane</keyword>
<dbReference type="PROSITE" id="PS00022">
    <property type="entry name" value="EGF_1"/>
    <property type="match status" value="2"/>
</dbReference>
<dbReference type="Gene3D" id="2.60.120.260">
    <property type="entry name" value="Galactose-binding domain-like"/>
    <property type="match status" value="1"/>
</dbReference>
<evidence type="ECO:0000256" key="5">
    <source>
        <dbReference type="SAM" id="MobiDB-lite"/>
    </source>
</evidence>
<keyword evidence="2" id="KW-0677">Repeat</keyword>
<comment type="caution">
    <text evidence="4">Lacks conserved residue(s) required for the propagation of feature annotation.</text>
</comment>
<organism evidence="8 9">
    <name type="scientific">Panagrellus redivivus</name>
    <name type="common">Microworm</name>
    <dbReference type="NCBI Taxonomy" id="6233"/>
    <lineage>
        <taxon>Eukaryota</taxon>
        <taxon>Metazoa</taxon>
        <taxon>Ecdysozoa</taxon>
        <taxon>Nematoda</taxon>
        <taxon>Chromadorea</taxon>
        <taxon>Rhabditida</taxon>
        <taxon>Tylenchina</taxon>
        <taxon>Panagrolaimomorpha</taxon>
        <taxon>Panagrolaimoidea</taxon>
        <taxon>Panagrolaimidae</taxon>
        <taxon>Panagrellus</taxon>
    </lineage>
</organism>
<dbReference type="GO" id="GO:0046982">
    <property type="term" value="F:protein heterodimerization activity"/>
    <property type="evidence" value="ECO:0007669"/>
    <property type="project" value="TreeGrafter"/>
</dbReference>
<dbReference type="PANTHER" id="PTHR11219">
    <property type="entry name" value="TENEURIN AND N-ACETYLGLUCOSAMINE-1-PHOSPHODIESTER ALPHA-N-ACETYLGLUCOSAMINIDASE"/>
    <property type="match status" value="1"/>
</dbReference>
<feature type="transmembrane region" description="Helical" evidence="6">
    <location>
        <begin position="256"/>
        <end position="276"/>
    </location>
</feature>
<feature type="compositionally biased region" description="Low complexity" evidence="5">
    <location>
        <begin position="15"/>
        <end position="24"/>
    </location>
</feature>
<proteinExistence type="predicted"/>
<evidence type="ECO:0000256" key="4">
    <source>
        <dbReference type="PROSITE-ProRule" id="PRU00076"/>
    </source>
</evidence>
<keyword evidence="6" id="KW-1133">Transmembrane helix</keyword>
<dbReference type="PROSITE" id="PS50026">
    <property type="entry name" value="EGF_3"/>
    <property type="match status" value="1"/>
</dbReference>
<dbReference type="PANTHER" id="PTHR11219:SF69">
    <property type="entry name" value="TENEURIN-A"/>
    <property type="match status" value="1"/>
</dbReference>
<dbReference type="GO" id="GO:0048666">
    <property type="term" value="P:neuron development"/>
    <property type="evidence" value="ECO:0007669"/>
    <property type="project" value="TreeGrafter"/>
</dbReference>
<dbReference type="GO" id="GO:0043005">
    <property type="term" value="C:neuron projection"/>
    <property type="evidence" value="ECO:0007669"/>
    <property type="project" value="TreeGrafter"/>
</dbReference>
<name>A0A7E4VSY7_PANRE</name>
<evidence type="ECO:0000256" key="6">
    <source>
        <dbReference type="SAM" id="Phobius"/>
    </source>
</evidence>
<feature type="domain" description="EGF-like" evidence="7">
    <location>
        <begin position="182"/>
        <end position="217"/>
    </location>
</feature>
<dbReference type="WBParaSite" id="Pan_g2788.t1">
    <property type="protein sequence ID" value="Pan_g2788.t1"/>
    <property type="gene ID" value="Pan_g2788"/>
</dbReference>
<dbReference type="InterPro" id="IPR000742">
    <property type="entry name" value="EGF"/>
</dbReference>
<keyword evidence="3 4" id="KW-1015">Disulfide bond</keyword>
<evidence type="ECO:0000256" key="1">
    <source>
        <dbReference type="ARBA" id="ARBA00022536"/>
    </source>
</evidence>
<evidence type="ECO:0000256" key="2">
    <source>
        <dbReference type="ARBA" id="ARBA00022737"/>
    </source>
</evidence>
<keyword evidence="6" id="KW-0812">Transmembrane</keyword>
<keyword evidence="1 4" id="KW-0245">EGF-like domain</keyword>
<evidence type="ECO:0000313" key="9">
    <source>
        <dbReference type="WBParaSite" id="Pan_g2788.t1"/>
    </source>
</evidence>
<feature type="region of interest" description="Disordered" evidence="5">
    <location>
        <begin position="1"/>
        <end position="24"/>
    </location>
</feature>
<dbReference type="GO" id="GO:0050839">
    <property type="term" value="F:cell adhesion molecule binding"/>
    <property type="evidence" value="ECO:0007669"/>
    <property type="project" value="TreeGrafter"/>
</dbReference>
<dbReference type="Gene3D" id="2.10.25.10">
    <property type="entry name" value="Laminin"/>
    <property type="match status" value="1"/>
</dbReference>
<evidence type="ECO:0000259" key="7">
    <source>
        <dbReference type="PROSITE" id="PS50026"/>
    </source>
</evidence>